<dbReference type="AlphaFoldDB" id="A0A0C1C0P6"/>
<dbReference type="FunFam" id="3.90.550.10:FF:000164">
    <property type="entry name" value="Beta-(1-3)-glucosyl transferase"/>
    <property type="match status" value="1"/>
</dbReference>
<evidence type="ECO:0000256" key="7">
    <source>
        <dbReference type="ARBA" id="ARBA00023136"/>
    </source>
</evidence>
<feature type="transmembrane region" description="Helical" evidence="12">
    <location>
        <begin position="16"/>
        <end position="36"/>
    </location>
</feature>
<dbReference type="PATRIC" id="fig|83552.4.peg.1630"/>
<evidence type="ECO:0000256" key="8">
    <source>
        <dbReference type="ARBA" id="ARBA00053004"/>
    </source>
</evidence>
<comment type="catalytic activity">
    <reaction evidence="8">
        <text>a 1,2-diacyl-sn-glycerol + UDP-alpha-D-glucose = a 1,2-diacyl-3-O-(beta-D-glucopyranosyl)-sn-glycerol + UDP + H(+)</text>
        <dbReference type="Rhea" id="RHEA:17285"/>
        <dbReference type="ChEBI" id="CHEBI:15378"/>
        <dbReference type="ChEBI" id="CHEBI:17815"/>
        <dbReference type="ChEBI" id="CHEBI:58223"/>
        <dbReference type="ChEBI" id="CHEBI:58885"/>
        <dbReference type="ChEBI" id="CHEBI:75799"/>
        <dbReference type="EC" id="2.4.1.336"/>
    </reaction>
</comment>
<dbReference type="InterPro" id="IPR029044">
    <property type="entry name" value="Nucleotide-diphossugar_trans"/>
</dbReference>
<sequence>MEMLQLPITAFTTAGFYFSMFLFLASAFLLLAVYYFRWKSNLVSGIIWSITLLGIACATWTMIHELLPVMATLCVSVLLVLCFYRLISTISLFGVFFLVSMILPAFYGIVWLSELVMASFHYFEHWLSAAIFITLMGSLGCLMIFNTVMLSWITLVRYSDLYFRFPRLKRGLTIADQSKKNSPFVSIHIPCFNEPPELVIETLNAISRFNYPHFEVIVLDNNTKDPTVWAPVEAHCLQLGERFRFYHIDKLAGAKAGALNACLKCTASQAELIAVFDADYVAKEDFLSRLVGFFDDPKIGFVQSCQDYRDWDHSHYQAACYYEYETHFKLELPGQNEWDVTYTIGTMCLIRRTALDEVGGWAEWCLTEDSEVAVRIHALGFAGYYLKETFGYGLIPETFESYKLQRFRWSAGPVQQIQKHWRLYLPWAKNGLSLAQKFGEIFHSLSIFFSESLSFLINIPILCICLWFAIVKQQSFILPKAVLWAIPIVFIKNILSNWLSIRLLGGSWKEYLLSALAARSLIFTRNVAFYKAWMSSQLTWIRTDKFKAKTSLWRAFLSCKQEIISAIIYAVIAVILIPFISFWPADIIFLIWLGIVNQIISFLCAPVMAFLSEKSIETSHIK</sequence>
<dbReference type="PANTHER" id="PTHR43867">
    <property type="entry name" value="CELLULOSE SYNTHASE CATALYTIC SUBUNIT A [UDP-FORMING]"/>
    <property type="match status" value="1"/>
</dbReference>
<keyword evidence="3" id="KW-0808">Transferase</keyword>
<evidence type="ECO:0000256" key="3">
    <source>
        <dbReference type="ARBA" id="ARBA00022679"/>
    </source>
</evidence>
<evidence type="ECO:0000256" key="9">
    <source>
        <dbReference type="ARBA" id="ARBA00066964"/>
    </source>
</evidence>
<keyword evidence="7 12" id="KW-0472">Membrane</keyword>
<dbReference type="EC" id="2.4.1.336" evidence="9"/>
<proteinExistence type="predicted"/>
<dbReference type="EMBL" id="JSAM01000088">
    <property type="protein sequence ID" value="KIA77201.1"/>
    <property type="molecule type" value="Genomic_DNA"/>
</dbReference>
<organism evidence="13 14">
    <name type="scientific">Parachlamydia acanthamoebae</name>
    <dbReference type="NCBI Taxonomy" id="83552"/>
    <lineage>
        <taxon>Bacteria</taxon>
        <taxon>Pseudomonadati</taxon>
        <taxon>Chlamydiota</taxon>
        <taxon>Chlamydiia</taxon>
        <taxon>Parachlamydiales</taxon>
        <taxon>Parachlamydiaceae</taxon>
        <taxon>Parachlamydia</taxon>
    </lineage>
</organism>
<evidence type="ECO:0000256" key="12">
    <source>
        <dbReference type="SAM" id="Phobius"/>
    </source>
</evidence>
<name>A0A0C1C0P6_9BACT</name>
<accession>A0A0C1C0P6</accession>
<dbReference type="SUPFAM" id="SSF53448">
    <property type="entry name" value="Nucleotide-diphospho-sugar transferases"/>
    <property type="match status" value="1"/>
</dbReference>
<dbReference type="Proteomes" id="UP000031307">
    <property type="component" value="Unassembled WGS sequence"/>
</dbReference>
<evidence type="ECO:0000256" key="4">
    <source>
        <dbReference type="ARBA" id="ARBA00022692"/>
    </source>
</evidence>
<feature type="transmembrane region" description="Helical" evidence="12">
    <location>
        <begin position="69"/>
        <end position="87"/>
    </location>
</feature>
<feature type="transmembrane region" description="Helical" evidence="12">
    <location>
        <begin position="92"/>
        <end position="113"/>
    </location>
</feature>
<dbReference type="GO" id="GO:0016758">
    <property type="term" value="F:hexosyltransferase activity"/>
    <property type="evidence" value="ECO:0007669"/>
    <property type="project" value="TreeGrafter"/>
</dbReference>
<dbReference type="Gene3D" id="3.90.550.10">
    <property type="entry name" value="Spore Coat Polysaccharide Biosynthesis Protein SpsA, Chain A"/>
    <property type="match status" value="1"/>
</dbReference>
<evidence type="ECO:0000313" key="14">
    <source>
        <dbReference type="Proteomes" id="UP000031307"/>
    </source>
</evidence>
<evidence type="ECO:0000256" key="5">
    <source>
        <dbReference type="ARBA" id="ARBA00022842"/>
    </source>
</evidence>
<evidence type="ECO:0000256" key="1">
    <source>
        <dbReference type="ARBA" id="ARBA00004141"/>
    </source>
</evidence>
<comment type="subcellular location">
    <subcellularLocation>
        <location evidence="1">Membrane</location>
        <topology evidence="1">Multi-pass membrane protein</topology>
    </subcellularLocation>
</comment>
<evidence type="ECO:0000256" key="11">
    <source>
        <dbReference type="ARBA" id="ARBA00078564"/>
    </source>
</evidence>
<feature type="transmembrane region" description="Helical" evidence="12">
    <location>
        <begin position="589"/>
        <end position="612"/>
    </location>
</feature>
<feature type="transmembrane region" description="Helical" evidence="12">
    <location>
        <begin position="476"/>
        <end position="495"/>
    </location>
</feature>
<evidence type="ECO:0000313" key="13">
    <source>
        <dbReference type="EMBL" id="KIA77201.1"/>
    </source>
</evidence>
<feature type="transmembrane region" description="Helical" evidence="12">
    <location>
        <begin position="125"/>
        <end position="155"/>
    </location>
</feature>
<dbReference type="GO" id="GO:0005886">
    <property type="term" value="C:plasma membrane"/>
    <property type="evidence" value="ECO:0007669"/>
    <property type="project" value="TreeGrafter"/>
</dbReference>
<evidence type="ECO:0000256" key="10">
    <source>
        <dbReference type="ARBA" id="ARBA00068721"/>
    </source>
</evidence>
<comment type="caution">
    <text evidence="13">The sequence shown here is derived from an EMBL/GenBank/DDBJ whole genome shotgun (WGS) entry which is preliminary data.</text>
</comment>
<keyword evidence="6 12" id="KW-1133">Transmembrane helix</keyword>
<keyword evidence="2" id="KW-0328">Glycosyltransferase</keyword>
<feature type="transmembrane region" description="Helical" evidence="12">
    <location>
        <begin position="447"/>
        <end position="470"/>
    </location>
</feature>
<dbReference type="PANTHER" id="PTHR43867:SF4">
    <property type="entry name" value="BETA-(1-3)-GLUCOSYL TRANSFERASE"/>
    <property type="match status" value="1"/>
</dbReference>
<feature type="transmembrane region" description="Helical" evidence="12">
    <location>
        <begin position="563"/>
        <end position="583"/>
    </location>
</feature>
<keyword evidence="4 12" id="KW-0812">Transmembrane</keyword>
<gene>
    <name evidence="13" type="ORF">DB43_GS00070</name>
</gene>
<evidence type="ECO:0000256" key="6">
    <source>
        <dbReference type="ARBA" id="ARBA00022989"/>
    </source>
</evidence>
<reference evidence="13 14" key="1">
    <citation type="journal article" date="2014" name="Mol. Biol. Evol.">
        <title>Massive expansion of Ubiquitination-related gene families within the Chlamydiae.</title>
        <authorList>
            <person name="Domman D."/>
            <person name="Collingro A."/>
            <person name="Lagkouvardos I."/>
            <person name="Gehre L."/>
            <person name="Weinmaier T."/>
            <person name="Rattei T."/>
            <person name="Subtil A."/>
            <person name="Horn M."/>
        </authorList>
    </citation>
    <scope>NUCLEOTIDE SEQUENCE [LARGE SCALE GENOMIC DNA]</scope>
    <source>
        <strain evidence="13 14">OEW1</strain>
    </source>
</reference>
<evidence type="ECO:0000256" key="2">
    <source>
        <dbReference type="ARBA" id="ARBA00022676"/>
    </source>
</evidence>
<dbReference type="Pfam" id="PF13641">
    <property type="entry name" value="Glyco_tranf_2_3"/>
    <property type="match status" value="1"/>
</dbReference>
<keyword evidence="5" id="KW-0460">Magnesium</keyword>
<feature type="transmembrane region" description="Helical" evidence="12">
    <location>
        <begin position="43"/>
        <end position="63"/>
    </location>
</feature>
<dbReference type="InterPro" id="IPR050321">
    <property type="entry name" value="Glycosyltr_2/OpgH_subfam"/>
</dbReference>
<protein>
    <recommendedName>
        <fullName evidence="10">Beta-monoglucosyldiacylglycerol synthase</fullName>
        <ecNumber evidence="9">2.4.1.336</ecNumber>
    </recommendedName>
    <alternativeName>
        <fullName evidence="11">UDP-glucose:1,2-diacylglycerol 3-beta-D-glucosyltransferase</fullName>
    </alternativeName>
</protein>